<dbReference type="Proteomes" id="UP001432202">
    <property type="component" value="Chromosome"/>
</dbReference>
<dbReference type="AlphaFoldDB" id="A0AAX4L0I3"/>
<proteinExistence type="predicted"/>
<dbReference type="EMBL" id="CP146016">
    <property type="protein sequence ID" value="WWQ60439.1"/>
    <property type="molecule type" value="Genomic_DNA"/>
</dbReference>
<dbReference type="GeneID" id="89337816"/>
<organism evidence="1 2">
    <name type="scientific">Sulfolobus tengchongensis</name>
    <dbReference type="NCBI Taxonomy" id="207809"/>
    <lineage>
        <taxon>Archaea</taxon>
        <taxon>Thermoproteota</taxon>
        <taxon>Thermoprotei</taxon>
        <taxon>Sulfolobales</taxon>
        <taxon>Sulfolobaceae</taxon>
        <taxon>Sulfolobus</taxon>
    </lineage>
</organism>
<evidence type="ECO:0000313" key="2">
    <source>
        <dbReference type="Proteomes" id="UP001432202"/>
    </source>
</evidence>
<gene>
    <name evidence="1" type="ORF">V6M85_13565</name>
</gene>
<name>A0AAX4L0I3_9CREN</name>
<reference evidence="1 2" key="1">
    <citation type="submission" date="2024-02" db="EMBL/GenBank/DDBJ databases">
        <title>STSV induces naive adaptation in Sulfolobus.</title>
        <authorList>
            <person name="Xiang X."/>
            <person name="Song M."/>
        </authorList>
    </citation>
    <scope>NUCLEOTIDE SEQUENCE [LARGE SCALE GENOMIC DNA]</scope>
    <source>
        <strain evidence="1 2">RT2</strain>
    </source>
</reference>
<protein>
    <submittedName>
        <fullName evidence="1">Uncharacterized protein</fullName>
    </submittedName>
</protein>
<evidence type="ECO:0000313" key="1">
    <source>
        <dbReference type="EMBL" id="WWQ60439.1"/>
    </source>
</evidence>
<accession>A0AAX4L0I3</accession>
<dbReference type="RefSeq" id="WP_338601203.1">
    <property type="nucleotide sequence ID" value="NZ_CP146016.1"/>
</dbReference>
<keyword evidence="2" id="KW-1185">Reference proteome</keyword>
<sequence>MNTKYLLTIPLLTLFLITAIITNAVSASQIGANQIVGSYKGSNWAGIVYSDYWSGILSGSYNPIISVFETIYLENLTIHYMQNPLNAPNNVGIWVALSPCPVTQTGSSNISNTLLQAGYGIIVYENNSVEIQWFVQGFNKNNFIINYSGFIPTGNFAELYVSLENLENGTALAQFYAFYNVNNQIVLGWQHAQYVSWPFSNQNAQFAYTILESPRRIALNAYGFPVLFYTEIPVLNGGLIKIGFIYQVTYYTISGPRYYQYIGPGSGSQSGTDIQADLFTLPI</sequence>